<sequence length="128" mass="14854">MTIAHKSGNIHKDVDVLSRWALENTPINPEGVPQEENHIEGIFVTDIGTGIFNQVKESYKIEKNFHILRQLLIKYCKDPSLSTKLDEIWNKAYDEERFHLLDGILYHETKHTCVMTLTDRAIINTILH</sequence>
<dbReference type="OrthoDB" id="10030726at2759"/>
<gene>
    <name evidence="1" type="ORF">O181_082572</name>
</gene>
<name>A0A9Q3FQP7_9BASI</name>
<evidence type="ECO:0000313" key="2">
    <source>
        <dbReference type="Proteomes" id="UP000765509"/>
    </source>
</evidence>
<dbReference type="AlphaFoldDB" id="A0A9Q3FQP7"/>
<protein>
    <submittedName>
        <fullName evidence="1">Uncharacterized protein</fullName>
    </submittedName>
</protein>
<evidence type="ECO:0000313" key="1">
    <source>
        <dbReference type="EMBL" id="MBW0542857.1"/>
    </source>
</evidence>
<proteinExistence type="predicted"/>
<keyword evidence="2" id="KW-1185">Reference proteome</keyword>
<dbReference type="EMBL" id="AVOT02047557">
    <property type="protein sequence ID" value="MBW0542857.1"/>
    <property type="molecule type" value="Genomic_DNA"/>
</dbReference>
<dbReference type="Proteomes" id="UP000765509">
    <property type="component" value="Unassembled WGS sequence"/>
</dbReference>
<organism evidence="1 2">
    <name type="scientific">Austropuccinia psidii MF-1</name>
    <dbReference type="NCBI Taxonomy" id="1389203"/>
    <lineage>
        <taxon>Eukaryota</taxon>
        <taxon>Fungi</taxon>
        <taxon>Dikarya</taxon>
        <taxon>Basidiomycota</taxon>
        <taxon>Pucciniomycotina</taxon>
        <taxon>Pucciniomycetes</taxon>
        <taxon>Pucciniales</taxon>
        <taxon>Sphaerophragmiaceae</taxon>
        <taxon>Austropuccinia</taxon>
    </lineage>
</organism>
<comment type="caution">
    <text evidence="1">The sequence shown here is derived from an EMBL/GenBank/DDBJ whole genome shotgun (WGS) entry which is preliminary data.</text>
</comment>
<reference evidence="1" key="1">
    <citation type="submission" date="2021-03" db="EMBL/GenBank/DDBJ databases">
        <title>Draft genome sequence of rust myrtle Austropuccinia psidii MF-1, a brazilian biotype.</title>
        <authorList>
            <person name="Quecine M.C."/>
            <person name="Pachon D.M.R."/>
            <person name="Bonatelli M.L."/>
            <person name="Correr F.H."/>
            <person name="Franceschini L.M."/>
            <person name="Leite T.F."/>
            <person name="Margarido G.R.A."/>
            <person name="Almeida C.A."/>
            <person name="Ferrarezi J.A."/>
            <person name="Labate C.A."/>
        </authorList>
    </citation>
    <scope>NUCLEOTIDE SEQUENCE</scope>
    <source>
        <strain evidence="1">MF-1</strain>
    </source>
</reference>
<accession>A0A9Q3FQP7</accession>